<dbReference type="Gene3D" id="1.10.10.10">
    <property type="entry name" value="Winged helix-like DNA-binding domain superfamily/Winged helix DNA-binding domain"/>
    <property type="match status" value="1"/>
</dbReference>
<protein>
    <submittedName>
        <fullName evidence="1">Uncharacterized protein</fullName>
    </submittedName>
</protein>
<gene>
    <name evidence="1" type="ORF">NUZ5A_20587</name>
</gene>
<accession>A0A812F574</accession>
<reference evidence="1" key="1">
    <citation type="submission" date="2021-02" db="EMBL/GenBank/DDBJ databases">
        <authorList>
            <person name="Han P."/>
        </authorList>
    </citation>
    <scope>NUCLEOTIDE SEQUENCE</scope>
    <source>
        <strain evidence="1">Candidatus Nitrosotenuis uzonensis 5A</strain>
    </source>
</reference>
<dbReference type="AlphaFoldDB" id="A0A812F574"/>
<evidence type="ECO:0000313" key="1">
    <source>
        <dbReference type="EMBL" id="CAE6489242.1"/>
    </source>
</evidence>
<dbReference type="InterPro" id="IPR036388">
    <property type="entry name" value="WH-like_DNA-bd_sf"/>
</dbReference>
<evidence type="ECO:0000313" key="2">
    <source>
        <dbReference type="Proteomes" id="UP000655759"/>
    </source>
</evidence>
<comment type="caution">
    <text evidence="1">The sequence shown here is derived from an EMBL/GenBank/DDBJ whole genome shotgun (WGS) entry which is preliminary data.</text>
</comment>
<dbReference type="RefSeq" id="WP_205098462.1">
    <property type="nucleotide sequence ID" value="NZ_CAJNAQ010000002.1"/>
</dbReference>
<proteinExistence type="predicted"/>
<dbReference type="Proteomes" id="UP000655759">
    <property type="component" value="Unassembled WGS sequence"/>
</dbReference>
<name>A0A812F574_9ARCH</name>
<organism evidence="1 2">
    <name type="scientific">Candidatus Nitrosotenuis uzonensis</name>
    <dbReference type="NCBI Taxonomy" id="1407055"/>
    <lineage>
        <taxon>Archaea</taxon>
        <taxon>Nitrososphaerota</taxon>
        <taxon>Candidatus Nitrosotenuis</taxon>
    </lineage>
</organism>
<sequence length="128" mass="15158">MAKKRIRIDLEDIDGAKYNFNIEGNITRDKVLKIFELMDLMNIEDQEEAPQLDSVGAKIWHIVDKYFPMGKFTSTEILEKYEDEYNEPVKLSIISTYLARFNTKGRINRLRNGREWVYQLVKIPQRAD</sequence>
<dbReference type="EMBL" id="CAJNAQ010000002">
    <property type="protein sequence ID" value="CAE6489242.1"/>
    <property type="molecule type" value="Genomic_DNA"/>
</dbReference>